<keyword evidence="2" id="KW-0813">Transport</keyword>
<dbReference type="Gene3D" id="1.20.1250.20">
    <property type="entry name" value="MFS general substrate transporter like domains"/>
    <property type="match status" value="2"/>
</dbReference>
<dbReference type="PANTHER" id="PTHR43791">
    <property type="entry name" value="PERMEASE-RELATED"/>
    <property type="match status" value="1"/>
</dbReference>
<sequence length="494" mass="54526">MLNPEKNKTALGPTSVDDSLGVCSNDLVGSGEMSEVDEAMKRRVLRKTDFIILPMMCFVFFFQYLDKQSLAYASVYRLVTDLNLAGTQYSWTSAMFYVGQLVSEFPIIYLMSRLPLSRFVGITIVIWSIACMCLAAPKTYGQFLVARFFLGVTEGAVSPAFITITSIWYKKSEHPLRIGCWITCNGLASTLGALLMYGIGENNHIALAKWRVLFLICGGLTTALGVVFYFLMPDNPQTAWFLTPDERVAAAARLAEEHDGGDKTDFSMAQLREAMVDFNSYSAFLFGVLVTAPAPVLTFASLMIKRLGYTSAQTLIYNSPAGAVQILAIWAGVIACKLFPRNRCLVVVGLIMVPIAGCIMLLTLPFQGWPIIVGSWLGGTGSSIFTITMSLNASNVKGNTKKSIVNTLYFVGYCAGGIAFPQLWSSVDAPRYTNGLICSLTAWGLFVILMFVYWTVAARRNKSREKMCENHQVNNYEFGADVTDLEDKTFRYST</sequence>
<dbReference type="PANTHER" id="PTHR43791:SF103">
    <property type="entry name" value="MAJOR FACILITATOR SUPERFAMILY (MFS) PROFILE DOMAIN-CONTAINING PROTEIN-RELATED"/>
    <property type="match status" value="1"/>
</dbReference>
<keyword evidence="4 7" id="KW-1133">Transmembrane helix</keyword>
<feature type="transmembrane region" description="Helical" evidence="7">
    <location>
        <begin position="281"/>
        <end position="304"/>
    </location>
</feature>
<feature type="transmembrane region" description="Helical" evidence="7">
    <location>
        <begin position="180"/>
        <end position="200"/>
    </location>
</feature>
<dbReference type="eggNOG" id="KOG2533">
    <property type="taxonomic scope" value="Eukaryota"/>
</dbReference>
<dbReference type="RefSeq" id="XP_007836001.1">
    <property type="nucleotide sequence ID" value="XM_007837810.1"/>
</dbReference>
<organism evidence="9 10">
    <name type="scientific">Pestalotiopsis fici (strain W106-1 / CGMCC3.15140)</name>
    <dbReference type="NCBI Taxonomy" id="1229662"/>
    <lineage>
        <taxon>Eukaryota</taxon>
        <taxon>Fungi</taxon>
        <taxon>Dikarya</taxon>
        <taxon>Ascomycota</taxon>
        <taxon>Pezizomycotina</taxon>
        <taxon>Sordariomycetes</taxon>
        <taxon>Xylariomycetidae</taxon>
        <taxon>Amphisphaeriales</taxon>
        <taxon>Sporocadaceae</taxon>
        <taxon>Pestalotiopsis</taxon>
    </lineage>
</organism>
<name>W3X2I9_PESFW</name>
<evidence type="ECO:0000256" key="6">
    <source>
        <dbReference type="ARBA" id="ARBA00037968"/>
    </source>
</evidence>
<dbReference type="InterPro" id="IPR020846">
    <property type="entry name" value="MFS_dom"/>
</dbReference>
<dbReference type="KEGG" id="pfy:PFICI_09229"/>
<dbReference type="FunFam" id="1.20.1250.20:FF:000064">
    <property type="entry name" value="MFS allantoate transporter"/>
    <property type="match status" value="1"/>
</dbReference>
<feature type="transmembrane region" description="Helical" evidence="7">
    <location>
        <begin position="403"/>
        <end position="420"/>
    </location>
</feature>
<dbReference type="Pfam" id="PF07690">
    <property type="entry name" value="MFS_1"/>
    <property type="match status" value="1"/>
</dbReference>
<dbReference type="Proteomes" id="UP000030651">
    <property type="component" value="Unassembled WGS sequence"/>
</dbReference>
<evidence type="ECO:0000313" key="9">
    <source>
        <dbReference type="EMBL" id="ETS79376.1"/>
    </source>
</evidence>
<evidence type="ECO:0000313" key="10">
    <source>
        <dbReference type="Proteomes" id="UP000030651"/>
    </source>
</evidence>
<dbReference type="InParanoid" id="W3X2I9"/>
<feature type="transmembrane region" description="Helical" evidence="7">
    <location>
        <begin position="94"/>
        <end position="112"/>
    </location>
</feature>
<comment type="similarity">
    <text evidence="6">Belongs to the major facilitator superfamily. Allantoate permease family.</text>
</comment>
<dbReference type="AlphaFoldDB" id="W3X2I9"/>
<dbReference type="OMA" id="YRKKEHA"/>
<feature type="transmembrane region" description="Helical" evidence="7">
    <location>
        <begin position="369"/>
        <end position="391"/>
    </location>
</feature>
<dbReference type="GeneID" id="19274242"/>
<dbReference type="HOGENOM" id="CLU_001265_0_5_1"/>
<feature type="transmembrane region" description="Helical" evidence="7">
    <location>
        <begin position="432"/>
        <end position="456"/>
    </location>
</feature>
<dbReference type="GO" id="GO:0022857">
    <property type="term" value="F:transmembrane transporter activity"/>
    <property type="evidence" value="ECO:0007669"/>
    <property type="project" value="InterPro"/>
</dbReference>
<feature type="transmembrane region" description="Helical" evidence="7">
    <location>
        <begin position="119"/>
        <end position="137"/>
    </location>
</feature>
<protein>
    <recommendedName>
        <fullName evidence="8">Major facilitator superfamily (MFS) profile domain-containing protein</fullName>
    </recommendedName>
</protein>
<evidence type="ECO:0000256" key="1">
    <source>
        <dbReference type="ARBA" id="ARBA00004141"/>
    </source>
</evidence>
<dbReference type="InterPro" id="IPR011701">
    <property type="entry name" value="MFS"/>
</dbReference>
<evidence type="ECO:0000256" key="4">
    <source>
        <dbReference type="ARBA" id="ARBA00022989"/>
    </source>
</evidence>
<feature type="transmembrane region" description="Helical" evidence="7">
    <location>
        <begin position="212"/>
        <end position="232"/>
    </location>
</feature>
<evidence type="ECO:0000256" key="3">
    <source>
        <dbReference type="ARBA" id="ARBA00022692"/>
    </source>
</evidence>
<feature type="transmembrane region" description="Helical" evidence="7">
    <location>
        <begin position="343"/>
        <end position="363"/>
    </location>
</feature>
<dbReference type="GO" id="GO:0016020">
    <property type="term" value="C:membrane"/>
    <property type="evidence" value="ECO:0007669"/>
    <property type="project" value="UniProtKB-SubCell"/>
</dbReference>
<evidence type="ECO:0000256" key="5">
    <source>
        <dbReference type="ARBA" id="ARBA00023136"/>
    </source>
</evidence>
<feature type="transmembrane region" description="Helical" evidence="7">
    <location>
        <begin position="316"/>
        <end position="336"/>
    </location>
</feature>
<dbReference type="PROSITE" id="PS50850">
    <property type="entry name" value="MFS"/>
    <property type="match status" value="1"/>
</dbReference>
<dbReference type="EMBL" id="KI912114">
    <property type="protein sequence ID" value="ETS79376.1"/>
    <property type="molecule type" value="Genomic_DNA"/>
</dbReference>
<accession>W3X2I9</accession>
<keyword evidence="3 7" id="KW-0812">Transmembrane</keyword>
<proteinExistence type="inferred from homology"/>
<evidence type="ECO:0000256" key="7">
    <source>
        <dbReference type="SAM" id="Phobius"/>
    </source>
</evidence>
<dbReference type="OrthoDB" id="6730379at2759"/>
<feature type="domain" description="Major facilitator superfamily (MFS) profile" evidence="8">
    <location>
        <begin position="52"/>
        <end position="462"/>
    </location>
</feature>
<comment type="subcellular location">
    <subcellularLocation>
        <location evidence="1">Membrane</location>
        <topology evidence="1">Multi-pass membrane protein</topology>
    </subcellularLocation>
</comment>
<feature type="transmembrane region" description="Helical" evidence="7">
    <location>
        <begin position="48"/>
        <end position="65"/>
    </location>
</feature>
<keyword evidence="5 7" id="KW-0472">Membrane</keyword>
<evidence type="ECO:0000259" key="8">
    <source>
        <dbReference type="PROSITE" id="PS50850"/>
    </source>
</evidence>
<feature type="transmembrane region" description="Helical" evidence="7">
    <location>
        <begin position="143"/>
        <end position="168"/>
    </location>
</feature>
<dbReference type="InterPro" id="IPR036259">
    <property type="entry name" value="MFS_trans_sf"/>
</dbReference>
<dbReference type="SUPFAM" id="SSF103473">
    <property type="entry name" value="MFS general substrate transporter"/>
    <property type="match status" value="1"/>
</dbReference>
<evidence type="ECO:0000256" key="2">
    <source>
        <dbReference type="ARBA" id="ARBA00022448"/>
    </source>
</evidence>
<gene>
    <name evidence="9" type="ORF">PFICI_09229</name>
</gene>
<keyword evidence="10" id="KW-1185">Reference proteome</keyword>
<reference evidence="10" key="1">
    <citation type="journal article" date="2015" name="BMC Genomics">
        <title>Genomic and transcriptomic analysis of the endophytic fungus Pestalotiopsis fici reveals its lifestyle and high potential for synthesis of natural products.</title>
        <authorList>
            <person name="Wang X."/>
            <person name="Zhang X."/>
            <person name="Liu L."/>
            <person name="Xiang M."/>
            <person name="Wang W."/>
            <person name="Sun X."/>
            <person name="Che Y."/>
            <person name="Guo L."/>
            <person name="Liu G."/>
            <person name="Guo L."/>
            <person name="Wang C."/>
            <person name="Yin W.B."/>
            <person name="Stadler M."/>
            <person name="Zhang X."/>
            <person name="Liu X."/>
        </authorList>
    </citation>
    <scope>NUCLEOTIDE SEQUENCE [LARGE SCALE GENOMIC DNA]</scope>
    <source>
        <strain evidence="10">W106-1 / CGMCC3.15140</strain>
    </source>
</reference>